<name>A0A1H7HM14_OLID1</name>
<dbReference type="EMBL" id="FOAF01000001">
    <property type="protein sequence ID" value="SEK51321.1"/>
    <property type="molecule type" value="Genomic_DNA"/>
</dbReference>
<dbReference type="RefSeq" id="WP_093317658.1">
    <property type="nucleotide sequence ID" value="NZ_FOAF01000001.1"/>
</dbReference>
<gene>
    <name evidence="1" type="ORF">SAMN05661044_00421</name>
</gene>
<evidence type="ECO:0000313" key="1">
    <source>
        <dbReference type="EMBL" id="SEK51321.1"/>
    </source>
</evidence>
<dbReference type="OrthoDB" id="707775at2"/>
<dbReference type="Gene3D" id="3.40.50.20">
    <property type="match status" value="1"/>
</dbReference>
<protein>
    <submittedName>
        <fullName evidence="1">Uncharacterized protein</fullName>
    </submittedName>
</protein>
<sequence length="161" mass="17467">MKNILITSGTHAFAQRVARTLSPADSVVFGDSNALPEIMIKGGKYFNLPKPVSTSFSHELLSLALDNDFGIIIPLKLSEIKQLAACRDLFEEYGIHVAVPSINTLDEIDFVVNPAKDFLPAVFLNGKPLSQTTDETISDKYSGVCLVSDSGEEVLFCCIEG</sequence>
<keyword evidence="2" id="KW-1185">Reference proteome</keyword>
<accession>A0A1H7HM14</accession>
<dbReference type="AlphaFoldDB" id="A0A1H7HM14"/>
<evidence type="ECO:0000313" key="2">
    <source>
        <dbReference type="Proteomes" id="UP000199421"/>
    </source>
</evidence>
<proteinExistence type="predicted"/>
<reference evidence="2" key="1">
    <citation type="submission" date="2016-10" db="EMBL/GenBank/DDBJ databases">
        <authorList>
            <person name="Varghese N."/>
            <person name="Submissions S."/>
        </authorList>
    </citation>
    <scope>NUCLEOTIDE SEQUENCE [LARGE SCALE GENOMIC DNA]</scope>
    <source>
        <strain evidence="2">DSM 18733</strain>
    </source>
</reference>
<organism evidence="1 2">
    <name type="scientific">Olivibacter domesticus</name>
    <name type="common">Pseudosphingobacterium domesticum</name>
    <dbReference type="NCBI Taxonomy" id="407022"/>
    <lineage>
        <taxon>Bacteria</taxon>
        <taxon>Pseudomonadati</taxon>
        <taxon>Bacteroidota</taxon>
        <taxon>Sphingobacteriia</taxon>
        <taxon>Sphingobacteriales</taxon>
        <taxon>Sphingobacteriaceae</taxon>
        <taxon>Olivibacter</taxon>
    </lineage>
</organism>
<dbReference type="Proteomes" id="UP000199421">
    <property type="component" value="Unassembled WGS sequence"/>
</dbReference>
<dbReference type="STRING" id="407022.SAMN05661044_00421"/>